<dbReference type="RefSeq" id="WP_244772231.1">
    <property type="nucleotide sequence ID" value="NZ_CP094929.1"/>
</dbReference>
<name>A0ABY4D9M6_9SPIR</name>
<dbReference type="Proteomes" id="UP000829708">
    <property type="component" value="Chromosome"/>
</dbReference>
<gene>
    <name evidence="1" type="ORF">MUG09_14885</name>
</gene>
<protein>
    <recommendedName>
        <fullName evidence="3">DUF5723 domain-containing protein</fullName>
    </recommendedName>
</protein>
<evidence type="ECO:0008006" key="3">
    <source>
        <dbReference type="Google" id="ProtNLM"/>
    </source>
</evidence>
<evidence type="ECO:0000313" key="1">
    <source>
        <dbReference type="EMBL" id="UOM50846.1"/>
    </source>
</evidence>
<proteinExistence type="predicted"/>
<sequence>MVGRRLLCASILIGCFLFGIGAAQNPVVEMNLLSSTAYMLYSQDLMQGMGMDLKISLLSENSGNVRGEVAFRTTYNSLVPTPITSIDDVIYKAYLRARFPSFRLTAGKTRLSWGDGMLFNAADILYGSSSVSVDLTQAELRSKTDWMINVNYPLGFFSFAEAVFLPSMTGEAQDMGVGGRFYTNAGETKVEGGYLTKKETTRVHKLYTSLQGNIGPDWYLASSITIDQSNPSASDIQKSWLISGGLFHMQYLSGERNLSLRLEMLSRPFGTWKFESQSEASCALLLYPEVVYSPTSTLSFSLRAILSPLDFSTMLSAGASWSVFEGFALIANIAAPFGESGDLFNWDGASAAALTLGASWIY</sequence>
<keyword evidence="2" id="KW-1185">Reference proteome</keyword>
<evidence type="ECO:0000313" key="2">
    <source>
        <dbReference type="Proteomes" id="UP000829708"/>
    </source>
</evidence>
<reference evidence="2" key="1">
    <citation type="journal article" date="2024" name="J Bioinform Genom">
        <title>Complete genome sequence of the type strain bacterium Sphaerochaeta associata GLS2t (VKM B-2742)t.</title>
        <authorList>
            <person name="Troshina O.Y."/>
            <person name="Tepeeva A.N."/>
            <person name="Arzamasceva V.O."/>
            <person name="Whitman W.B."/>
            <person name="Varghese N."/>
            <person name="Shapiro N."/>
            <person name="Woyke T."/>
            <person name="Kripides N.C."/>
            <person name="Vasilenko O.V."/>
        </authorList>
    </citation>
    <scope>NUCLEOTIDE SEQUENCE [LARGE SCALE GENOMIC DNA]</scope>
    <source>
        <strain evidence="2">GLS2T</strain>
    </source>
</reference>
<organism evidence="1 2">
    <name type="scientific">Sphaerochaeta associata</name>
    <dbReference type="NCBI Taxonomy" id="1129264"/>
    <lineage>
        <taxon>Bacteria</taxon>
        <taxon>Pseudomonadati</taxon>
        <taxon>Spirochaetota</taxon>
        <taxon>Spirochaetia</taxon>
        <taxon>Spirochaetales</taxon>
        <taxon>Sphaerochaetaceae</taxon>
        <taxon>Sphaerochaeta</taxon>
    </lineage>
</organism>
<accession>A0ABY4D9M6</accession>
<dbReference type="EMBL" id="CP094929">
    <property type="protein sequence ID" value="UOM50846.1"/>
    <property type="molecule type" value="Genomic_DNA"/>
</dbReference>